<dbReference type="Pfam" id="PF01784">
    <property type="entry name" value="DUF34_NIF3"/>
    <property type="match status" value="1"/>
</dbReference>
<dbReference type="PANTHER" id="PTHR13799:SF14">
    <property type="entry name" value="GTP CYCLOHYDROLASE 1 TYPE 2 HOMOLOG"/>
    <property type="match status" value="1"/>
</dbReference>
<dbReference type="InterPro" id="IPR036069">
    <property type="entry name" value="DUF34/NIF3_sf"/>
</dbReference>
<sequence length="372" mass="40691">MKTANGHEIIQWFERFSPKRYAMEGDKIGLQIGTLNKPVKKVMVTLDVLDNVVDEAIEKEIDLIIAHHPPIFRSLPHVTDANAAGRIVTKCIKHDISVYVAHTNLDIAVGGVNDMLAEALDLVDTKVLVPTMTEELRKLSVFVPDSHAEEVRTALGEAGAGHIGNYSHCSFSSLGEGRFLPMEGTDPFIGKQGRLEKVEEVKVETIYPVSVEKKVLNAMIKAHPYEEVAYDIFALKNEGETLGLGRVGKLAETMTLSQFAEHVKQTLDVKNVRVVGNVDDIVKKVAVVGGDGNKYINHAKFAGADVYVTGDLYFHTAHDAMAIGLNVVDPGHYAEKIMKKGTADKLVAAASDGKWDLEVVVSESNTDPFTFM</sequence>
<dbReference type="PIRSF" id="PIRSF037489">
    <property type="entry name" value="UCP037489_NIF3_YqfO"/>
    <property type="match status" value="1"/>
</dbReference>
<dbReference type="InterPro" id="IPR015867">
    <property type="entry name" value="N-reg_PII/ATP_PRibTrfase_C"/>
</dbReference>
<dbReference type="RefSeq" id="WP_204415853.1">
    <property type="nucleotide sequence ID" value="NZ_JAFBED010000004.1"/>
</dbReference>
<evidence type="ECO:0000256" key="1">
    <source>
        <dbReference type="ARBA" id="ARBA00006964"/>
    </source>
</evidence>
<evidence type="ECO:0000256" key="3">
    <source>
        <dbReference type="ARBA" id="ARBA00022723"/>
    </source>
</evidence>
<proteinExistence type="inferred from homology"/>
<dbReference type="PANTHER" id="PTHR13799">
    <property type="entry name" value="NGG1 INTERACTING FACTOR 3"/>
    <property type="match status" value="1"/>
</dbReference>
<dbReference type="NCBIfam" id="TIGR00486">
    <property type="entry name" value="YbgI_SA1388"/>
    <property type="match status" value="1"/>
</dbReference>
<dbReference type="Gene3D" id="3.40.1390.30">
    <property type="entry name" value="NIF3 (NGG1p interacting factor 3)-like"/>
    <property type="match status" value="1"/>
</dbReference>
<keyword evidence="6" id="KW-1185">Reference proteome</keyword>
<comment type="caution">
    <text evidence="5">The sequence shown here is derived from an EMBL/GenBank/DDBJ whole genome shotgun (WGS) entry which is preliminary data.</text>
</comment>
<dbReference type="EMBL" id="JAFBED010000004">
    <property type="protein sequence ID" value="MBM7620289.1"/>
    <property type="molecule type" value="Genomic_DNA"/>
</dbReference>
<evidence type="ECO:0000256" key="2">
    <source>
        <dbReference type="ARBA" id="ARBA00022112"/>
    </source>
</evidence>
<name>A0ABS2P081_9BACI</name>
<dbReference type="InterPro" id="IPR002678">
    <property type="entry name" value="DUF34/NIF3"/>
</dbReference>
<comment type="similarity">
    <text evidence="1 4">Belongs to the GTP cyclohydrolase I type 2/NIF3 family.</text>
</comment>
<dbReference type="Gene3D" id="3.30.70.120">
    <property type="match status" value="1"/>
</dbReference>
<accession>A0ABS2P081</accession>
<dbReference type="InterPro" id="IPR017221">
    <property type="entry name" value="DUF34/NIF3_bac"/>
</dbReference>
<keyword evidence="3 4" id="KW-0479">Metal-binding</keyword>
<protein>
    <recommendedName>
        <fullName evidence="2 4">GTP cyclohydrolase 1 type 2 homolog</fullName>
    </recommendedName>
</protein>
<organism evidence="5 6">
    <name type="scientific">Sutcliffiella tianshenii</name>
    <dbReference type="NCBI Taxonomy" id="1463404"/>
    <lineage>
        <taxon>Bacteria</taxon>
        <taxon>Bacillati</taxon>
        <taxon>Bacillota</taxon>
        <taxon>Bacilli</taxon>
        <taxon>Bacillales</taxon>
        <taxon>Bacillaceae</taxon>
        <taxon>Sutcliffiella</taxon>
    </lineage>
</organism>
<evidence type="ECO:0000313" key="5">
    <source>
        <dbReference type="EMBL" id="MBM7620289.1"/>
    </source>
</evidence>
<evidence type="ECO:0000313" key="6">
    <source>
        <dbReference type="Proteomes" id="UP000737402"/>
    </source>
</evidence>
<gene>
    <name evidence="5" type="ORF">JOC95_002142</name>
</gene>
<dbReference type="Proteomes" id="UP000737402">
    <property type="component" value="Unassembled WGS sequence"/>
</dbReference>
<reference evidence="5 6" key="1">
    <citation type="submission" date="2021-01" db="EMBL/GenBank/DDBJ databases">
        <title>Genomic Encyclopedia of Type Strains, Phase IV (KMG-IV): sequencing the most valuable type-strain genomes for metagenomic binning, comparative biology and taxonomic classification.</title>
        <authorList>
            <person name="Goeker M."/>
        </authorList>
    </citation>
    <scope>NUCLEOTIDE SEQUENCE [LARGE SCALE GENOMIC DNA]</scope>
    <source>
        <strain evidence="5 6">DSM 25879</strain>
    </source>
</reference>
<evidence type="ECO:0000256" key="4">
    <source>
        <dbReference type="PIRNR" id="PIRNR037489"/>
    </source>
</evidence>
<dbReference type="SUPFAM" id="SSF102705">
    <property type="entry name" value="NIF3 (NGG1p interacting factor 3)-like"/>
    <property type="match status" value="1"/>
</dbReference>